<keyword evidence="2" id="KW-1185">Reference proteome</keyword>
<reference evidence="1 2" key="1">
    <citation type="journal article" date="2019" name="Commun. Biol.">
        <title>The bagworm genome reveals a unique fibroin gene that provides high tensile strength.</title>
        <authorList>
            <person name="Kono N."/>
            <person name="Nakamura H."/>
            <person name="Ohtoshi R."/>
            <person name="Tomita M."/>
            <person name="Numata K."/>
            <person name="Arakawa K."/>
        </authorList>
    </citation>
    <scope>NUCLEOTIDE SEQUENCE [LARGE SCALE GENOMIC DNA]</scope>
</reference>
<dbReference type="AlphaFoldDB" id="A0A4C1S8I3"/>
<dbReference type="EMBL" id="BGZK01000001">
    <property type="protein sequence ID" value="GBO98531.1"/>
    <property type="molecule type" value="Genomic_DNA"/>
</dbReference>
<dbReference type="Proteomes" id="UP000299102">
    <property type="component" value="Unassembled WGS sequence"/>
</dbReference>
<name>A0A4C1S8I3_EUMVA</name>
<evidence type="ECO:0000313" key="2">
    <source>
        <dbReference type="Proteomes" id="UP000299102"/>
    </source>
</evidence>
<sequence>MPSPFRSLLLFAFSLRPAVGMFTIAVLIVLRSCMTNIKEPRPARPESRLVREQSGSLIYRRVKISTRLRRLRPRAPSSPKTHWSALNLASDIGFLRAAHDKILNAVALRQPPEQRKRHQKPLEINYAPIAAIAGTRYTAV</sequence>
<gene>
    <name evidence="1" type="ORF">EVAR_119_1</name>
</gene>
<proteinExistence type="predicted"/>
<protein>
    <submittedName>
        <fullName evidence="1">Uncharacterized protein</fullName>
    </submittedName>
</protein>
<comment type="caution">
    <text evidence="1">The sequence shown here is derived from an EMBL/GenBank/DDBJ whole genome shotgun (WGS) entry which is preliminary data.</text>
</comment>
<organism evidence="1 2">
    <name type="scientific">Eumeta variegata</name>
    <name type="common">Bagworm moth</name>
    <name type="synonym">Eumeta japonica</name>
    <dbReference type="NCBI Taxonomy" id="151549"/>
    <lineage>
        <taxon>Eukaryota</taxon>
        <taxon>Metazoa</taxon>
        <taxon>Ecdysozoa</taxon>
        <taxon>Arthropoda</taxon>
        <taxon>Hexapoda</taxon>
        <taxon>Insecta</taxon>
        <taxon>Pterygota</taxon>
        <taxon>Neoptera</taxon>
        <taxon>Endopterygota</taxon>
        <taxon>Lepidoptera</taxon>
        <taxon>Glossata</taxon>
        <taxon>Ditrysia</taxon>
        <taxon>Tineoidea</taxon>
        <taxon>Psychidae</taxon>
        <taxon>Oiketicinae</taxon>
        <taxon>Eumeta</taxon>
    </lineage>
</organism>
<evidence type="ECO:0000313" key="1">
    <source>
        <dbReference type="EMBL" id="GBO98531.1"/>
    </source>
</evidence>
<accession>A0A4C1S8I3</accession>